<dbReference type="RefSeq" id="WP_191843827.1">
    <property type="nucleotide sequence ID" value="NZ_BAAALB010000039.1"/>
</dbReference>
<accession>A0A8J3NQ80</accession>
<sequence>MPGSKTITAGLLALVLAAGATACSPALGEPEPTAYQVSVDLFSGRENPETALSTPVAERIHQDLDSRAAEFQDAPEPAAPLGFRGFVVTPTGGPHPVLRVTPDTVYAVRDGVHRKLADPTGAFYRAILDDIRPRLPRDVVDALP</sequence>
<feature type="chain" id="PRO_5035213229" description="Lipoprotein" evidence="1">
    <location>
        <begin position="29"/>
        <end position="144"/>
    </location>
</feature>
<organism evidence="2 3">
    <name type="scientific">Catellatospora chokoriensis</name>
    <dbReference type="NCBI Taxonomy" id="310353"/>
    <lineage>
        <taxon>Bacteria</taxon>
        <taxon>Bacillati</taxon>
        <taxon>Actinomycetota</taxon>
        <taxon>Actinomycetes</taxon>
        <taxon>Micromonosporales</taxon>
        <taxon>Micromonosporaceae</taxon>
        <taxon>Catellatospora</taxon>
    </lineage>
</organism>
<evidence type="ECO:0000313" key="2">
    <source>
        <dbReference type="EMBL" id="GIF88256.1"/>
    </source>
</evidence>
<dbReference type="AlphaFoldDB" id="A0A8J3NQ80"/>
<proteinExistence type="predicted"/>
<keyword evidence="1" id="KW-0732">Signal</keyword>
<feature type="signal peptide" evidence="1">
    <location>
        <begin position="1"/>
        <end position="28"/>
    </location>
</feature>
<evidence type="ECO:0000313" key="3">
    <source>
        <dbReference type="Proteomes" id="UP000619293"/>
    </source>
</evidence>
<evidence type="ECO:0000256" key="1">
    <source>
        <dbReference type="SAM" id="SignalP"/>
    </source>
</evidence>
<reference evidence="2 3" key="1">
    <citation type="submission" date="2021-01" db="EMBL/GenBank/DDBJ databases">
        <title>Whole genome shotgun sequence of Catellatospora chokoriensis NBRC 107358.</title>
        <authorList>
            <person name="Komaki H."/>
            <person name="Tamura T."/>
        </authorList>
    </citation>
    <scope>NUCLEOTIDE SEQUENCE [LARGE SCALE GENOMIC DNA]</scope>
    <source>
        <strain evidence="2 3">NBRC 107358</strain>
    </source>
</reference>
<protein>
    <recommendedName>
        <fullName evidence="4">Lipoprotein</fullName>
    </recommendedName>
</protein>
<keyword evidence="3" id="KW-1185">Reference proteome</keyword>
<comment type="caution">
    <text evidence="2">The sequence shown here is derived from an EMBL/GenBank/DDBJ whole genome shotgun (WGS) entry which is preliminary data.</text>
</comment>
<evidence type="ECO:0008006" key="4">
    <source>
        <dbReference type="Google" id="ProtNLM"/>
    </source>
</evidence>
<name>A0A8J3NQ80_9ACTN</name>
<dbReference type="EMBL" id="BONG01000007">
    <property type="protein sequence ID" value="GIF88256.1"/>
    <property type="molecule type" value="Genomic_DNA"/>
</dbReference>
<gene>
    <name evidence="2" type="ORF">Cch02nite_17000</name>
</gene>
<dbReference type="Proteomes" id="UP000619293">
    <property type="component" value="Unassembled WGS sequence"/>
</dbReference>
<dbReference type="PROSITE" id="PS51257">
    <property type="entry name" value="PROKAR_LIPOPROTEIN"/>
    <property type="match status" value="1"/>
</dbReference>